<evidence type="ECO:0000313" key="1">
    <source>
        <dbReference type="EMBL" id="KII63951.1"/>
    </source>
</evidence>
<protein>
    <submittedName>
        <fullName evidence="1">Uncharacterized protein</fullName>
    </submittedName>
</protein>
<organism evidence="1 2">
    <name type="scientific">Thelohanellus kitauei</name>
    <name type="common">Myxosporean</name>
    <dbReference type="NCBI Taxonomy" id="669202"/>
    <lineage>
        <taxon>Eukaryota</taxon>
        <taxon>Metazoa</taxon>
        <taxon>Cnidaria</taxon>
        <taxon>Myxozoa</taxon>
        <taxon>Myxosporea</taxon>
        <taxon>Bivalvulida</taxon>
        <taxon>Platysporina</taxon>
        <taxon>Myxobolidae</taxon>
        <taxon>Thelohanellus</taxon>
    </lineage>
</organism>
<gene>
    <name evidence="1" type="ORF">RF11_04364</name>
</gene>
<name>A0A0C2MQM0_THEKT</name>
<accession>A0A0C2MQM0</accession>
<evidence type="ECO:0000313" key="2">
    <source>
        <dbReference type="Proteomes" id="UP000031668"/>
    </source>
</evidence>
<sequence length="104" mass="12055">MWFYEFLPSREMIAGNIRVFGGDVSNGMREFSSTCSKALDHLAFSFVKVFVSRRKILLEFFLVSWNIRSSRYYCTVIVAYLDYVCHPFVQGITIDITSSNESQN</sequence>
<dbReference type="EMBL" id="JWZT01004508">
    <property type="protein sequence ID" value="KII63951.1"/>
    <property type="molecule type" value="Genomic_DNA"/>
</dbReference>
<dbReference type="Proteomes" id="UP000031668">
    <property type="component" value="Unassembled WGS sequence"/>
</dbReference>
<proteinExistence type="predicted"/>
<keyword evidence="2" id="KW-1185">Reference proteome</keyword>
<dbReference type="AlphaFoldDB" id="A0A0C2MQM0"/>
<reference evidence="1 2" key="1">
    <citation type="journal article" date="2014" name="Genome Biol. Evol.">
        <title>The genome of the myxosporean Thelohanellus kitauei shows adaptations to nutrient acquisition within its fish host.</title>
        <authorList>
            <person name="Yang Y."/>
            <person name="Xiong J."/>
            <person name="Zhou Z."/>
            <person name="Huo F."/>
            <person name="Miao W."/>
            <person name="Ran C."/>
            <person name="Liu Y."/>
            <person name="Zhang J."/>
            <person name="Feng J."/>
            <person name="Wang M."/>
            <person name="Wang M."/>
            <person name="Wang L."/>
            <person name="Yao B."/>
        </authorList>
    </citation>
    <scope>NUCLEOTIDE SEQUENCE [LARGE SCALE GENOMIC DNA]</scope>
    <source>
        <strain evidence="1">Wuqing</strain>
    </source>
</reference>
<comment type="caution">
    <text evidence="1">The sequence shown here is derived from an EMBL/GenBank/DDBJ whole genome shotgun (WGS) entry which is preliminary data.</text>
</comment>